<dbReference type="Proteomes" id="UP000198211">
    <property type="component" value="Unassembled WGS sequence"/>
</dbReference>
<evidence type="ECO:0000313" key="2">
    <source>
        <dbReference type="EMBL" id="OWZ01284.1"/>
    </source>
</evidence>
<dbReference type="EMBL" id="NBNE01006962">
    <property type="protein sequence ID" value="OWZ01284.1"/>
    <property type="molecule type" value="Genomic_DNA"/>
</dbReference>
<name>A0A225V844_9STRA</name>
<evidence type="ECO:0000259" key="1">
    <source>
        <dbReference type="Pfam" id="PF25597"/>
    </source>
</evidence>
<gene>
    <name evidence="2" type="ORF">PHMEG_00027363</name>
</gene>
<protein>
    <submittedName>
        <fullName evidence="2">Polyprotein</fullName>
    </submittedName>
</protein>
<accession>A0A225V844</accession>
<dbReference type="Pfam" id="PF25597">
    <property type="entry name" value="SH3_retrovirus"/>
    <property type="match status" value="1"/>
</dbReference>
<sequence>GEALLHAVDTLNVCPSSSLDRSSSHERRFGKKPKLRILRTRGCLALVCIPGAWRQRKEKWQTRVRTSIVMGYAKDKKGYKLIDVKTGAVITAHVENIRFDESFTV</sequence>
<feature type="domain" description="Retroviral polymerase SH3-like" evidence="1">
    <location>
        <begin position="43"/>
        <end position="102"/>
    </location>
</feature>
<feature type="non-terminal residue" evidence="2">
    <location>
        <position position="1"/>
    </location>
</feature>
<evidence type="ECO:0000313" key="3">
    <source>
        <dbReference type="Proteomes" id="UP000198211"/>
    </source>
</evidence>
<dbReference type="AlphaFoldDB" id="A0A225V844"/>
<proteinExistence type="predicted"/>
<keyword evidence="3" id="KW-1185">Reference proteome</keyword>
<dbReference type="OrthoDB" id="6782751at2759"/>
<dbReference type="InterPro" id="IPR057670">
    <property type="entry name" value="SH3_retrovirus"/>
</dbReference>
<comment type="caution">
    <text evidence="2">The sequence shown here is derived from an EMBL/GenBank/DDBJ whole genome shotgun (WGS) entry which is preliminary data.</text>
</comment>
<organism evidence="2 3">
    <name type="scientific">Phytophthora megakarya</name>
    <dbReference type="NCBI Taxonomy" id="4795"/>
    <lineage>
        <taxon>Eukaryota</taxon>
        <taxon>Sar</taxon>
        <taxon>Stramenopiles</taxon>
        <taxon>Oomycota</taxon>
        <taxon>Peronosporomycetes</taxon>
        <taxon>Peronosporales</taxon>
        <taxon>Peronosporaceae</taxon>
        <taxon>Phytophthora</taxon>
    </lineage>
</organism>
<reference evidence="3" key="1">
    <citation type="submission" date="2017-03" db="EMBL/GenBank/DDBJ databases">
        <title>Phytopthora megakarya and P. palmivora, two closely related causual agents of cacao black pod achieved similar genome size and gene model numbers by different mechanisms.</title>
        <authorList>
            <person name="Ali S."/>
            <person name="Shao J."/>
            <person name="Larry D.J."/>
            <person name="Kronmiller B."/>
            <person name="Shen D."/>
            <person name="Strem M.D."/>
            <person name="Melnick R.L."/>
            <person name="Guiltinan M.J."/>
            <person name="Tyler B.M."/>
            <person name="Meinhardt L.W."/>
            <person name="Bailey B.A."/>
        </authorList>
    </citation>
    <scope>NUCLEOTIDE SEQUENCE [LARGE SCALE GENOMIC DNA]</scope>
    <source>
        <strain evidence="3">zdho120</strain>
    </source>
</reference>